<dbReference type="InterPro" id="IPR006847">
    <property type="entry name" value="IF2_N"/>
</dbReference>
<dbReference type="PROSITE" id="PS51722">
    <property type="entry name" value="G_TR_2"/>
    <property type="match status" value="1"/>
</dbReference>
<evidence type="ECO:0000256" key="2">
    <source>
        <dbReference type="ARBA" id="ARBA00020675"/>
    </source>
</evidence>
<dbReference type="Proteomes" id="UP000177088">
    <property type="component" value="Unassembled WGS sequence"/>
</dbReference>
<comment type="subcellular location">
    <subcellularLocation>
        <location evidence="7">Cytoplasm</location>
    </subcellularLocation>
</comment>
<comment type="similarity">
    <text evidence="1 7 8">Belongs to the TRAFAC class translation factor GTPase superfamily. Classic translation factor GTPase family. IF-2 subfamily.</text>
</comment>
<comment type="caution">
    <text evidence="7">Lacks conserved residue(s) required for the propagation of feature annotation.</text>
</comment>
<name>A0A1F7U8D4_9BACT</name>
<dbReference type="SUPFAM" id="SSF52156">
    <property type="entry name" value="Initiation factor IF2/eIF5b, domain 3"/>
    <property type="match status" value="1"/>
</dbReference>
<dbReference type="InterPro" id="IPR000795">
    <property type="entry name" value="T_Tr_GTP-bd_dom"/>
</dbReference>
<evidence type="ECO:0000256" key="4">
    <source>
        <dbReference type="ARBA" id="ARBA00022741"/>
    </source>
</evidence>
<dbReference type="InterPro" id="IPR009000">
    <property type="entry name" value="Transl_B-barrel_sf"/>
</dbReference>
<evidence type="ECO:0000256" key="8">
    <source>
        <dbReference type="RuleBase" id="RU000644"/>
    </source>
</evidence>
<dbReference type="InterPro" id="IPR015760">
    <property type="entry name" value="TIF_IF2"/>
</dbReference>
<dbReference type="CDD" id="cd03702">
    <property type="entry name" value="IF2_mtIF2_II"/>
    <property type="match status" value="1"/>
</dbReference>
<comment type="function">
    <text evidence="7 8">One of the essential components for the initiation of protein synthesis. Protects formylmethionyl-tRNA from spontaneous hydrolysis and promotes its binding to the 30S ribosomal subunits. Also involved in the hydrolysis of GTP during the formation of the 70S ribosomal complex.</text>
</comment>
<evidence type="ECO:0000313" key="10">
    <source>
        <dbReference type="EMBL" id="OGL74516.1"/>
    </source>
</evidence>
<dbReference type="FunFam" id="2.40.30.10:FF:000008">
    <property type="entry name" value="Translation initiation factor IF-2"/>
    <property type="match status" value="1"/>
</dbReference>
<evidence type="ECO:0000256" key="1">
    <source>
        <dbReference type="ARBA" id="ARBA00007733"/>
    </source>
</evidence>
<dbReference type="FunFam" id="3.40.50.300:FF:000019">
    <property type="entry name" value="Translation initiation factor IF-2"/>
    <property type="match status" value="1"/>
</dbReference>
<dbReference type="Pfam" id="PF00009">
    <property type="entry name" value="GTP_EFTU"/>
    <property type="match status" value="1"/>
</dbReference>
<dbReference type="GO" id="GO:0005525">
    <property type="term" value="F:GTP binding"/>
    <property type="evidence" value="ECO:0007669"/>
    <property type="project" value="UniProtKB-KW"/>
</dbReference>
<dbReference type="InterPro" id="IPR053905">
    <property type="entry name" value="EF-G-like_DII"/>
</dbReference>
<keyword evidence="7" id="KW-0963">Cytoplasm</keyword>
<keyword evidence="6 7" id="KW-0342">GTP-binding</keyword>
<dbReference type="PANTHER" id="PTHR43381:SF4">
    <property type="entry name" value="EUKARYOTIC TRANSLATION INITIATION FACTOR 5B"/>
    <property type="match status" value="1"/>
</dbReference>
<evidence type="ECO:0000259" key="9">
    <source>
        <dbReference type="PROSITE" id="PS51722"/>
    </source>
</evidence>
<dbReference type="SUPFAM" id="SSF52540">
    <property type="entry name" value="P-loop containing nucleoside triphosphate hydrolases"/>
    <property type="match status" value="1"/>
</dbReference>
<dbReference type="EMBL" id="MGEA01000020">
    <property type="protein sequence ID" value="OGL74516.1"/>
    <property type="molecule type" value="Genomic_DNA"/>
</dbReference>
<evidence type="ECO:0000256" key="6">
    <source>
        <dbReference type="ARBA" id="ARBA00023134"/>
    </source>
</evidence>
<dbReference type="InterPro" id="IPR005225">
    <property type="entry name" value="Small_GTP-bd"/>
</dbReference>
<keyword evidence="4 7" id="KW-0547">Nucleotide-binding</keyword>
<dbReference type="InterPro" id="IPR036925">
    <property type="entry name" value="TIF_IF2_dom3_sf"/>
</dbReference>
<dbReference type="Gene3D" id="3.40.50.300">
    <property type="entry name" value="P-loop containing nucleotide triphosphate hydrolases"/>
    <property type="match status" value="1"/>
</dbReference>
<evidence type="ECO:0000256" key="7">
    <source>
        <dbReference type="HAMAP-Rule" id="MF_00100"/>
    </source>
</evidence>
<dbReference type="SUPFAM" id="SSF50447">
    <property type="entry name" value="Translation proteins"/>
    <property type="match status" value="2"/>
</dbReference>
<sequence length="665" mass="71917">MNISELARRLRTHPDELREKLPLLGFDVGHRAIKVDDRLVNKIMEKWSEMMKLERLKAKYKREAAIKEVAIAKVKKVELPKVITVRDFAGKLALPLNIVIGELMKNGILASLNERIDFETASIVAEDLGYEVGQEGGAVAAEAGLSTESLKTMLESEAESNLVTRAPVVVVMGHVDHGKTALLDAVRKTDVAKGEAGGITQHIGAYQKEKKGRKITFIDTPGHEAFTVMRSRGARVADVGVLVVALDDGVQPQTVEVIKIISAAKLPFVVALNKADKSDADMLQKVKTQLSEQGLIPEDWGGKTIMVPVSAKTGQGIDDLLDMILLVADMDKDKIRANPERRAVGTIIESHVDKGEGPVATMLVQSGTLRRNDILSVGGALYGRVRAMKDWNGKMLEAAGPSVPVKVLGFKIAPAVGDVCEVPEDATVLKQVKKQYAVEKQSSTAVAQPKKEEGGVEKKMVNVVLKADVLGSLEAIIGTLEKMQTPEVGVAIVGRGLGNISDGDIERAAATGGVVMGFNVLATREAELLARDRKVEVHRYKIIYELFDEVKIRLQTLLPAEVITTPLGKLEVLAVFRADKTGQVVGGRVTEGKIQTGANVVVYRSADPVGEGSIVQLQTGKTDTKEVRQGTECGLKVTCRTTILVGDVLDVYTEEKRERVLAVPR</sequence>
<dbReference type="Pfam" id="PF22042">
    <property type="entry name" value="EF-G_D2"/>
    <property type="match status" value="1"/>
</dbReference>
<proteinExistence type="inferred from homology"/>
<dbReference type="GO" id="GO:0003743">
    <property type="term" value="F:translation initiation factor activity"/>
    <property type="evidence" value="ECO:0007669"/>
    <property type="project" value="UniProtKB-UniRule"/>
</dbReference>
<dbReference type="HAMAP" id="MF_00100_B">
    <property type="entry name" value="IF_2_B"/>
    <property type="match status" value="1"/>
</dbReference>
<dbReference type="NCBIfam" id="TIGR00231">
    <property type="entry name" value="small_GTP"/>
    <property type="match status" value="1"/>
</dbReference>
<dbReference type="GO" id="GO:0003924">
    <property type="term" value="F:GTPase activity"/>
    <property type="evidence" value="ECO:0007669"/>
    <property type="project" value="UniProtKB-UniRule"/>
</dbReference>
<dbReference type="Pfam" id="PF04760">
    <property type="entry name" value="IF2_N"/>
    <property type="match status" value="1"/>
</dbReference>
<evidence type="ECO:0000256" key="3">
    <source>
        <dbReference type="ARBA" id="ARBA00022540"/>
    </source>
</evidence>
<feature type="binding site" evidence="7">
    <location>
        <begin position="219"/>
        <end position="223"/>
    </location>
    <ligand>
        <name>GTP</name>
        <dbReference type="ChEBI" id="CHEBI:37565"/>
    </ligand>
</feature>
<dbReference type="CDD" id="cd01887">
    <property type="entry name" value="IF2_eIF5B"/>
    <property type="match status" value="1"/>
</dbReference>
<dbReference type="InterPro" id="IPR023115">
    <property type="entry name" value="TIF_IF2_dom3"/>
</dbReference>
<dbReference type="InterPro" id="IPR000178">
    <property type="entry name" value="TF_IF2_bacterial-like"/>
</dbReference>
<protein>
    <recommendedName>
        <fullName evidence="2 7">Translation initiation factor IF-2</fullName>
    </recommendedName>
</protein>
<dbReference type="NCBIfam" id="TIGR00487">
    <property type="entry name" value="IF-2"/>
    <property type="match status" value="1"/>
</dbReference>
<dbReference type="AlphaFoldDB" id="A0A1F7U8D4"/>
<dbReference type="Gene3D" id="3.40.50.10050">
    <property type="entry name" value="Translation initiation factor IF- 2, domain 3"/>
    <property type="match status" value="1"/>
</dbReference>
<organism evidence="10 11">
    <name type="scientific">Candidatus Uhrbacteria bacterium RIFCSPHIGHO2_02_FULL_60_10</name>
    <dbReference type="NCBI Taxonomy" id="1802392"/>
    <lineage>
        <taxon>Bacteria</taxon>
        <taxon>Candidatus Uhriibacteriota</taxon>
    </lineage>
</organism>
<feature type="domain" description="Tr-type G" evidence="9">
    <location>
        <begin position="164"/>
        <end position="340"/>
    </location>
</feature>
<evidence type="ECO:0000256" key="5">
    <source>
        <dbReference type="ARBA" id="ARBA00022917"/>
    </source>
</evidence>
<evidence type="ECO:0000313" key="11">
    <source>
        <dbReference type="Proteomes" id="UP000177088"/>
    </source>
</evidence>
<dbReference type="PANTHER" id="PTHR43381">
    <property type="entry name" value="TRANSLATION INITIATION FACTOR IF-2-RELATED"/>
    <property type="match status" value="1"/>
</dbReference>
<dbReference type="Pfam" id="PF11987">
    <property type="entry name" value="IF-2"/>
    <property type="match status" value="1"/>
</dbReference>
<keyword evidence="3 7" id="KW-0396">Initiation factor</keyword>
<feature type="binding site" evidence="7">
    <location>
        <begin position="173"/>
        <end position="180"/>
    </location>
    <ligand>
        <name>GTP</name>
        <dbReference type="ChEBI" id="CHEBI:37565"/>
    </ligand>
</feature>
<dbReference type="InterPro" id="IPR044145">
    <property type="entry name" value="IF2_II"/>
</dbReference>
<reference evidence="10 11" key="1">
    <citation type="journal article" date="2016" name="Nat. Commun.">
        <title>Thousands of microbial genomes shed light on interconnected biogeochemical processes in an aquifer system.</title>
        <authorList>
            <person name="Anantharaman K."/>
            <person name="Brown C.T."/>
            <person name="Hug L.A."/>
            <person name="Sharon I."/>
            <person name="Castelle C.J."/>
            <person name="Probst A.J."/>
            <person name="Thomas B.C."/>
            <person name="Singh A."/>
            <person name="Wilkins M.J."/>
            <person name="Karaoz U."/>
            <person name="Brodie E.L."/>
            <person name="Williams K.H."/>
            <person name="Hubbard S.S."/>
            <person name="Banfield J.F."/>
        </authorList>
    </citation>
    <scope>NUCLEOTIDE SEQUENCE [LARGE SCALE GENOMIC DNA]</scope>
</reference>
<dbReference type="Gene3D" id="2.40.30.10">
    <property type="entry name" value="Translation factors"/>
    <property type="match status" value="2"/>
</dbReference>
<comment type="caution">
    <text evidence="10">The sequence shown here is derived from an EMBL/GenBank/DDBJ whole genome shotgun (WGS) entry which is preliminary data.</text>
</comment>
<gene>
    <name evidence="7" type="primary">infB</name>
    <name evidence="10" type="ORF">A3C96_01625</name>
</gene>
<accession>A0A1F7U8D4</accession>
<dbReference type="GO" id="GO:0005737">
    <property type="term" value="C:cytoplasm"/>
    <property type="evidence" value="ECO:0007669"/>
    <property type="project" value="UniProtKB-SubCell"/>
</dbReference>
<dbReference type="FunFam" id="3.40.50.10050:FF:000001">
    <property type="entry name" value="Translation initiation factor IF-2"/>
    <property type="match status" value="1"/>
</dbReference>
<dbReference type="InterPro" id="IPR027417">
    <property type="entry name" value="P-loop_NTPase"/>
</dbReference>
<keyword evidence="5 7" id="KW-0648">Protein biosynthesis</keyword>